<dbReference type="EMBL" id="HBKP01000895">
    <property type="protein sequence ID" value="CAE2199683.1"/>
    <property type="molecule type" value="Transcribed_RNA"/>
</dbReference>
<dbReference type="Pfam" id="PF01008">
    <property type="entry name" value="IF-2B"/>
    <property type="match status" value="1"/>
</dbReference>
<dbReference type="InterPro" id="IPR002110">
    <property type="entry name" value="Ankyrin_rpt"/>
</dbReference>
<evidence type="ECO:0000256" key="4">
    <source>
        <dbReference type="ARBA" id="ARBA00022540"/>
    </source>
</evidence>
<dbReference type="SUPFAM" id="SSF140860">
    <property type="entry name" value="Pseudo ankyrin repeat-like"/>
    <property type="match status" value="1"/>
</dbReference>
<dbReference type="SMART" id="SM00248">
    <property type="entry name" value="ANK"/>
    <property type="match status" value="2"/>
</dbReference>
<keyword evidence="3" id="KW-0963">Cytoplasm</keyword>
<comment type="subunit">
    <text evidence="8">Component of the translation initiation factor 2B (eIF2B) complex which is a heterodecamer of two sets of five different subunits: alpha, beta, gamma, delta and epsilon. Subunits alpha, beta and delta comprise a regulatory subcomplex and subunits epsilon and gamma comprise a catalytic subcomplex. Within the complex, the hexameric regulatory complex resides at the center, with the two heterodimeric catalytic subcomplexes bound on opposite sides.</text>
</comment>
<dbReference type="GO" id="GO:0003743">
    <property type="term" value="F:translation initiation factor activity"/>
    <property type="evidence" value="ECO:0007669"/>
    <property type="project" value="UniProtKB-KW"/>
</dbReference>
<keyword evidence="4" id="KW-0396">Initiation factor</keyword>
<dbReference type="Gene3D" id="3.40.50.10470">
    <property type="entry name" value="Translation initiation factor eif-2b, domain 2"/>
    <property type="match status" value="1"/>
</dbReference>
<dbReference type="SUPFAM" id="SSF100950">
    <property type="entry name" value="NagB/RpiA/CoA transferase-like"/>
    <property type="match status" value="1"/>
</dbReference>
<reference evidence="10" key="1">
    <citation type="submission" date="2021-01" db="EMBL/GenBank/DDBJ databases">
        <authorList>
            <person name="Corre E."/>
            <person name="Pelletier E."/>
            <person name="Niang G."/>
            <person name="Scheremetjew M."/>
            <person name="Finn R."/>
            <person name="Kale V."/>
            <person name="Holt S."/>
            <person name="Cochrane G."/>
            <person name="Meng A."/>
            <person name="Brown T."/>
            <person name="Cohen L."/>
        </authorList>
    </citation>
    <scope>NUCLEOTIDE SEQUENCE</scope>
    <source>
        <strain evidence="10">DIVA3 518/3/11/1/6</strain>
    </source>
</reference>
<evidence type="ECO:0000256" key="8">
    <source>
        <dbReference type="ARBA" id="ARBA00046432"/>
    </source>
</evidence>
<accession>A0A7S4HHV3</accession>
<dbReference type="InterPro" id="IPR000649">
    <property type="entry name" value="IF-2B-related"/>
</dbReference>
<gene>
    <name evidence="10" type="ORF">VSP0166_LOCUS627</name>
</gene>
<dbReference type="InterPro" id="IPR037171">
    <property type="entry name" value="NagB/RpiA_transferase-like"/>
</dbReference>
<dbReference type="InterPro" id="IPR036770">
    <property type="entry name" value="Ankyrin_rpt-contain_sf"/>
</dbReference>
<dbReference type="AlphaFoldDB" id="A0A7S4HHV3"/>
<dbReference type="InterPro" id="IPR051855">
    <property type="entry name" value="eIF2B_beta_subunit"/>
</dbReference>
<comment type="subcellular location">
    <subcellularLocation>
        <location evidence="1">Cytoplasm</location>
        <location evidence="1">Cytosol</location>
    </subcellularLocation>
</comment>
<evidence type="ECO:0000256" key="5">
    <source>
        <dbReference type="ARBA" id="ARBA00022917"/>
    </source>
</evidence>
<evidence type="ECO:0000256" key="9">
    <source>
        <dbReference type="RuleBase" id="RU003814"/>
    </source>
</evidence>
<evidence type="ECO:0000256" key="3">
    <source>
        <dbReference type="ARBA" id="ARBA00022490"/>
    </source>
</evidence>
<evidence type="ECO:0000256" key="2">
    <source>
        <dbReference type="ARBA" id="ARBA00007251"/>
    </source>
</evidence>
<dbReference type="PANTHER" id="PTHR45859:SF1">
    <property type="entry name" value="TRANSLATION INITIATION FACTOR EIF-2B SUBUNIT BETA"/>
    <property type="match status" value="1"/>
</dbReference>
<dbReference type="GO" id="GO:0005851">
    <property type="term" value="C:eukaryotic translation initiation factor 2B complex"/>
    <property type="evidence" value="ECO:0007669"/>
    <property type="project" value="TreeGrafter"/>
</dbReference>
<dbReference type="InterPro" id="IPR042529">
    <property type="entry name" value="IF_2B-like_C"/>
</dbReference>
<dbReference type="PANTHER" id="PTHR45859">
    <property type="entry name" value="TRANSLATION INITIATION FACTOR EIF-2B SUBUNIT BETA"/>
    <property type="match status" value="1"/>
</dbReference>
<dbReference type="GO" id="GO:0005829">
    <property type="term" value="C:cytosol"/>
    <property type="evidence" value="ECO:0007669"/>
    <property type="project" value="UniProtKB-SubCell"/>
</dbReference>
<comment type="similarity">
    <text evidence="2 9">Belongs to the eIF-2B alpha/beta/delta subunits family.</text>
</comment>
<sequence>MMSRVNKVIVGTNAVLANGGLLALSGVRMLAEAAKHYSVPFVVISGMYKLSPIYPSGKDFINDMSSPGNIVSFTDVDTIRSIPRSEEELADGYLEPGVDVLNPALDYIPPELVSIYLTNLSSSGAHNPSYIYRMLAEYYSLQDYTFSSKYDEDLIKVKNILELPETEIADALDWFLAQNQSFDVNQRIEDNTLLEIASEQNNVEVVKLLLERDDIAVDKVIALEIACEHENREVALFLLNHPKVDVEDSVREEYNDFITSLQ</sequence>
<evidence type="ECO:0000256" key="6">
    <source>
        <dbReference type="ARBA" id="ARBA00044122"/>
    </source>
</evidence>
<evidence type="ECO:0000256" key="7">
    <source>
        <dbReference type="ARBA" id="ARBA00044228"/>
    </source>
</evidence>
<keyword evidence="5" id="KW-0648">Protein biosynthesis</keyword>
<proteinExistence type="inferred from homology"/>
<dbReference type="Gene3D" id="1.25.40.20">
    <property type="entry name" value="Ankyrin repeat-containing domain"/>
    <property type="match status" value="1"/>
</dbReference>
<evidence type="ECO:0000256" key="1">
    <source>
        <dbReference type="ARBA" id="ARBA00004514"/>
    </source>
</evidence>
<evidence type="ECO:0000313" key="10">
    <source>
        <dbReference type="EMBL" id="CAE2199683.1"/>
    </source>
</evidence>
<organism evidence="10">
    <name type="scientific">Vannella robusta</name>
    <dbReference type="NCBI Taxonomy" id="1487602"/>
    <lineage>
        <taxon>Eukaryota</taxon>
        <taxon>Amoebozoa</taxon>
        <taxon>Discosea</taxon>
        <taxon>Flabellinia</taxon>
        <taxon>Vannellidae</taxon>
        <taxon>Vannella</taxon>
    </lineage>
</organism>
<name>A0A7S4HHV3_9EUKA</name>
<protein>
    <recommendedName>
        <fullName evidence="6">Translation initiation factor eIF2B subunit beta</fullName>
    </recommendedName>
    <alternativeName>
        <fullName evidence="7">eIF2B GDP-GTP exchange factor subunit beta</fullName>
    </alternativeName>
</protein>
<dbReference type="GO" id="GO:0005085">
    <property type="term" value="F:guanyl-nucleotide exchange factor activity"/>
    <property type="evidence" value="ECO:0007669"/>
    <property type="project" value="TreeGrafter"/>
</dbReference>
<dbReference type="Pfam" id="PF12796">
    <property type="entry name" value="Ank_2"/>
    <property type="match status" value="1"/>
</dbReference>